<evidence type="ECO:0000313" key="1">
    <source>
        <dbReference type="EMBL" id="DAE11599.1"/>
    </source>
</evidence>
<sequence length="29" mass="3628">MHCLNLLRSNYNRNSTLEYRYPIYCQNTF</sequence>
<dbReference type="EMBL" id="BK015535">
    <property type="protein sequence ID" value="DAE11599.1"/>
    <property type="molecule type" value="Genomic_DNA"/>
</dbReference>
<organism evidence="1">
    <name type="scientific">Siphoviridae sp. ct2vX3</name>
    <dbReference type="NCBI Taxonomy" id="2825318"/>
    <lineage>
        <taxon>Viruses</taxon>
        <taxon>Duplodnaviria</taxon>
        <taxon>Heunggongvirae</taxon>
        <taxon>Uroviricota</taxon>
        <taxon>Caudoviricetes</taxon>
    </lineage>
</organism>
<accession>A0A8S5PX62</accession>
<protein>
    <submittedName>
        <fullName evidence="1">Uncharacterized protein</fullName>
    </submittedName>
</protein>
<name>A0A8S5PX62_9CAUD</name>
<proteinExistence type="predicted"/>
<reference evidence="1" key="1">
    <citation type="journal article" date="2021" name="Proc. Natl. Acad. Sci. U.S.A.">
        <title>A Catalog of Tens of Thousands of Viruses from Human Metagenomes Reveals Hidden Associations with Chronic Diseases.</title>
        <authorList>
            <person name="Tisza M.J."/>
            <person name="Buck C.B."/>
        </authorList>
    </citation>
    <scope>NUCLEOTIDE SEQUENCE</scope>
    <source>
        <strain evidence="1">Ct2vX3</strain>
    </source>
</reference>